<dbReference type="InterPro" id="IPR050641">
    <property type="entry name" value="RIFMO-like"/>
</dbReference>
<evidence type="ECO:0000313" key="6">
    <source>
        <dbReference type="Proteomes" id="UP000029413"/>
    </source>
</evidence>
<feature type="domain" description="FAD-binding" evidence="4">
    <location>
        <begin position="8"/>
        <end position="370"/>
    </location>
</feature>
<dbReference type="PANTHER" id="PTHR43004:SF19">
    <property type="entry name" value="BINDING MONOOXYGENASE, PUTATIVE (JCVI)-RELATED"/>
    <property type="match status" value="1"/>
</dbReference>
<dbReference type="Proteomes" id="UP000029413">
    <property type="component" value="Chromosome 1"/>
</dbReference>
<dbReference type="GO" id="GO:0071949">
    <property type="term" value="F:FAD binding"/>
    <property type="evidence" value="ECO:0007669"/>
    <property type="project" value="InterPro"/>
</dbReference>
<dbReference type="InterPro" id="IPR036188">
    <property type="entry name" value="FAD/NAD-bd_sf"/>
</dbReference>
<dbReference type="PANTHER" id="PTHR43004">
    <property type="entry name" value="TRK SYSTEM POTASSIUM UPTAKE PROTEIN"/>
    <property type="match status" value="1"/>
</dbReference>
<organism evidence="5 6">
    <name type="scientific">Burkholderia cenocepacia</name>
    <dbReference type="NCBI Taxonomy" id="95486"/>
    <lineage>
        <taxon>Bacteria</taxon>
        <taxon>Pseudomonadati</taxon>
        <taxon>Pseudomonadota</taxon>
        <taxon>Betaproteobacteria</taxon>
        <taxon>Burkholderiales</taxon>
        <taxon>Burkholderiaceae</taxon>
        <taxon>Burkholderia</taxon>
        <taxon>Burkholderia cepacia complex</taxon>
    </lineage>
</organism>
<accession>A0AAN0RPK4</accession>
<dbReference type="NCBIfam" id="NF004780">
    <property type="entry name" value="PRK06126.1"/>
    <property type="match status" value="1"/>
</dbReference>
<dbReference type="GO" id="GO:0016709">
    <property type="term" value="F:oxidoreductase activity, acting on paired donors, with incorporation or reduction of molecular oxygen, NAD(P)H as one donor, and incorporation of one atom of oxygen"/>
    <property type="evidence" value="ECO:0007669"/>
    <property type="project" value="UniProtKB-ARBA"/>
</dbReference>
<dbReference type="SUPFAM" id="SSF51905">
    <property type="entry name" value="FAD/NAD(P)-binding domain"/>
    <property type="match status" value="1"/>
</dbReference>
<dbReference type="PRINTS" id="PR00420">
    <property type="entry name" value="RNGMNOXGNASE"/>
</dbReference>
<dbReference type="Gene3D" id="3.40.30.120">
    <property type="match status" value="1"/>
</dbReference>
<keyword evidence="3" id="KW-0274">FAD</keyword>
<keyword evidence="2" id="KW-0285">Flavoprotein</keyword>
<dbReference type="Gene3D" id="3.50.50.60">
    <property type="entry name" value="FAD/NAD(P)-binding domain"/>
    <property type="match status" value="1"/>
</dbReference>
<dbReference type="Gene3D" id="3.30.9.10">
    <property type="entry name" value="D-Amino Acid Oxidase, subunit A, domain 2"/>
    <property type="match status" value="1"/>
</dbReference>
<reference evidence="5 6" key="1">
    <citation type="submission" date="2014-05" db="EMBL/GenBank/DDBJ databases">
        <authorList>
            <person name="Bishop-Lilly K.A."/>
            <person name="Broomall S.M."/>
            <person name="Chain P.S."/>
            <person name="Chertkov O."/>
            <person name="Coyne S.R."/>
            <person name="Daligault H.E."/>
            <person name="Davenport K.W."/>
            <person name="Erkkila T."/>
            <person name="Frey K.G."/>
            <person name="Gibbons H.S."/>
            <person name="Gu W."/>
            <person name="Jaissle J."/>
            <person name="Johnson S.L."/>
            <person name="Koroleva G.I."/>
            <person name="Ladner J.T."/>
            <person name="Lo C.-C."/>
            <person name="Minogue T.D."/>
            <person name="Munk C."/>
            <person name="Palacios G.F."/>
            <person name="Redden C.L."/>
            <person name="Rosenzweig C.N."/>
            <person name="Scholz M.B."/>
            <person name="Teshima H."/>
            <person name="Xu Y."/>
        </authorList>
    </citation>
    <scope>NUCLEOTIDE SEQUENCE [LARGE SCALE GENOMIC DNA]</scope>
    <source>
        <strain evidence="5 6">DDS 22E-1</strain>
    </source>
</reference>
<protein>
    <submittedName>
        <fullName evidence="5">FAD binding domain protein</fullName>
    </submittedName>
</protein>
<gene>
    <name evidence="5" type="ORF">DM39_2005</name>
</gene>
<name>A0AAN0RPK4_9BURK</name>
<evidence type="ECO:0000256" key="1">
    <source>
        <dbReference type="ARBA" id="ARBA00001974"/>
    </source>
</evidence>
<dbReference type="Pfam" id="PF21274">
    <property type="entry name" value="Rng_hyd_C"/>
    <property type="match status" value="1"/>
</dbReference>
<evidence type="ECO:0000256" key="2">
    <source>
        <dbReference type="ARBA" id="ARBA00022630"/>
    </source>
</evidence>
<evidence type="ECO:0000256" key="3">
    <source>
        <dbReference type="ARBA" id="ARBA00022827"/>
    </source>
</evidence>
<dbReference type="AlphaFoldDB" id="A0AAN0RPK4"/>
<sequence>MNRPPARASVLVIGSGPCGLVLALELGRRGISTVLIDKKSATAVNPQANATQARTMEYYRRLGFSAEIRALGLPLDYPTDIAYFTRYTGYELARFSLPSSQQANTVAQSSSGSWSTPELPHRVSQKFVERVLRRHAEAVPSNSLHYGWQLVSFSETVDTVTAVVENVETGERCSITADYLIGADGARSTVRRQLGIRYGGETGVTRDFFGGKMVAVYLRAPQFYDVMPHGQSWMYWAFNPQRRSWLAAVNGRDEFAFHTQLKSDEDQNDLSHDRGRTLFYQAFGRHIDVEILAVDTWTAGHALVAESFGRGRVYISGDAAHLFTPAGGLGYNTAVEDAINLGWKLAAAVKQLAGPSLLQSYAHERRRLAIRNTGYARQFANEIGNFVPHPDIECDTPGGEAARKAAGVFLGDYIRREFNIPGITFGGRYDDSPVIVSDGAPAPEDAANQYEPSAVPGGRAPHVWLEDGRSLYDLFGFDWNLLVMKDEPSTQLAASAFVNAAHSLGLSLTIVDLPVPQVRELYEADLAIVRPDQIVAWRGSTASKADAESVFRVLTGHTAIAEAGKSEAAIR</sequence>
<comment type="cofactor">
    <cofactor evidence="1">
        <name>FAD</name>
        <dbReference type="ChEBI" id="CHEBI:57692"/>
    </cofactor>
</comment>
<evidence type="ECO:0000313" key="5">
    <source>
        <dbReference type="EMBL" id="AIO31567.1"/>
    </source>
</evidence>
<keyword evidence="6" id="KW-1185">Reference proteome</keyword>
<evidence type="ECO:0000259" key="4">
    <source>
        <dbReference type="Pfam" id="PF01494"/>
    </source>
</evidence>
<proteinExistence type="predicted"/>
<dbReference type="InterPro" id="IPR002938">
    <property type="entry name" value="FAD-bd"/>
</dbReference>
<dbReference type="EMBL" id="CP007783">
    <property type="protein sequence ID" value="AIO31567.1"/>
    <property type="molecule type" value="Genomic_DNA"/>
</dbReference>
<dbReference type="Pfam" id="PF01494">
    <property type="entry name" value="FAD_binding_3"/>
    <property type="match status" value="1"/>
</dbReference>
<dbReference type="KEGG" id="bcen:DM39_2005"/>